<accession>A0AAV9GDR6</accession>
<dbReference type="AlphaFoldDB" id="A0AAV9GDR6"/>
<sequence length="90" mass="10166">MSSEEHVDGLLVDEGRRTPRRFGNDTLFSCELPSHSPWIIVAGIQQNMSSSEAWIYEYMGDATIPEFKAVSNSVKDWKDKTKASLRNLCS</sequence>
<keyword evidence="2" id="KW-1185">Reference proteome</keyword>
<protein>
    <submittedName>
        <fullName evidence="1">Uncharacterized protein</fullName>
    </submittedName>
</protein>
<organism evidence="1 2">
    <name type="scientific">Podospora aff. communis PSN243</name>
    <dbReference type="NCBI Taxonomy" id="3040156"/>
    <lineage>
        <taxon>Eukaryota</taxon>
        <taxon>Fungi</taxon>
        <taxon>Dikarya</taxon>
        <taxon>Ascomycota</taxon>
        <taxon>Pezizomycotina</taxon>
        <taxon>Sordariomycetes</taxon>
        <taxon>Sordariomycetidae</taxon>
        <taxon>Sordariales</taxon>
        <taxon>Podosporaceae</taxon>
        <taxon>Podospora</taxon>
    </lineage>
</organism>
<comment type="caution">
    <text evidence="1">The sequence shown here is derived from an EMBL/GenBank/DDBJ whole genome shotgun (WGS) entry which is preliminary data.</text>
</comment>
<reference evidence="1" key="2">
    <citation type="submission" date="2023-05" db="EMBL/GenBank/DDBJ databases">
        <authorList>
            <consortium name="Lawrence Berkeley National Laboratory"/>
            <person name="Steindorff A."/>
            <person name="Hensen N."/>
            <person name="Bonometti L."/>
            <person name="Westerberg I."/>
            <person name="Brannstrom I.O."/>
            <person name="Guillou S."/>
            <person name="Cros-Aarteil S."/>
            <person name="Calhoun S."/>
            <person name="Haridas S."/>
            <person name="Kuo A."/>
            <person name="Mondo S."/>
            <person name="Pangilinan J."/>
            <person name="Riley R."/>
            <person name="Labutti K."/>
            <person name="Andreopoulos B."/>
            <person name="Lipzen A."/>
            <person name="Chen C."/>
            <person name="Yanf M."/>
            <person name="Daum C."/>
            <person name="Ng V."/>
            <person name="Clum A."/>
            <person name="Ohm R."/>
            <person name="Martin F."/>
            <person name="Silar P."/>
            <person name="Natvig D."/>
            <person name="Lalanne C."/>
            <person name="Gautier V."/>
            <person name="Ament-Velasquez S.L."/>
            <person name="Kruys A."/>
            <person name="Hutchinson M.I."/>
            <person name="Powell A.J."/>
            <person name="Barry K."/>
            <person name="Miller A.N."/>
            <person name="Grigoriev I.V."/>
            <person name="Debuchy R."/>
            <person name="Gladieux P."/>
            <person name="Thoren M.H."/>
            <person name="Johannesson H."/>
        </authorList>
    </citation>
    <scope>NUCLEOTIDE SEQUENCE</scope>
    <source>
        <strain evidence="1">PSN243</strain>
    </source>
</reference>
<name>A0AAV9GDR6_9PEZI</name>
<reference evidence="1" key="1">
    <citation type="journal article" date="2023" name="Mol. Phylogenet. Evol.">
        <title>Genome-scale phylogeny and comparative genomics of the fungal order Sordariales.</title>
        <authorList>
            <person name="Hensen N."/>
            <person name="Bonometti L."/>
            <person name="Westerberg I."/>
            <person name="Brannstrom I.O."/>
            <person name="Guillou S."/>
            <person name="Cros-Aarteil S."/>
            <person name="Calhoun S."/>
            <person name="Haridas S."/>
            <person name="Kuo A."/>
            <person name="Mondo S."/>
            <person name="Pangilinan J."/>
            <person name="Riley R."/>
            <person name="LaButti K."/>
            <person name="Andreopoulos B."/>
            <person name="Lipzen A."/>
            <person name="Chen C."/>
            <person name="Yan M."/>
            <person name="Daum C."/>
            <person name="Ng V."/>
            <person name="Clum A."/>
            <person name="Steindorff A."/>
            <person name="Ohm R.A."/>
            <person name="Martin F."/>
            <person name="Silar P."/>
            <person name="Natvig D.O."/>
            <person name="Lalanne C."/>
            <person name="Gautier V."/>
            <person name="Ament-Velasquez S.L."/>
            <person name="Kruys A."/>
            <person name="Hutchinson M.I."/>
            <person name="Powell A.J."/>
            <person name="Barry K."/>
            <person name="Miller A.N."/>
            <person name="Grigoriev I.V."/>
            <person name="Debuchy R."/>
            <person name="Gladieux P."/>
            <person name="Hiltunen Thoren M."/>
            <person name="Johannesson H."/>
        </authorList>
    </citation>
    <scope>NUCLEOTIDE SEQUENCE</scope>
    <source>
        <strain evidence="1">PSN243</strain>
    </source>
</reference>
<evidence type="ECO:0000313" key="2">
    <source>
        <dbReference type="Proteomes" id="UP001321760"/>
    </source>
</evidence>
<dbReference type="EMBL" id="MU865964">
    <property type="protein sequence ID" value="KAK4445580.1"/>
    <property type="molecule type" value="Genomic_DNA"/>
</dbReference>
<evidence type="ECO:0000313" key="1">
    <source>
        <dbReference type="EMBL" id="KAK4445580.1"/>
    </source>
</evidence>
<dbReference type="Proteomes" id="UP001321760">
    <property type="component" value="Unassembled WGS sequence"/>
</dbReference>
<proteinExistence type="predicted"/>
<gene>
    <name evidence="1" type="ORF">QBC34DRAFT_441606</name>
</gene>